<dbReference type="AlphaFoldDB" id="A0A336LQX9"/>
<name>A0A336LQX9_CULSO</name>
<gene>
    <name evidence="5" type="primary">CSON012176</name>
</gene>
<dbReference type="VEuPathDB" id="VectorBase:CSON012176"/>
<protein>
    <submittedName>
        <fullName evidence="5">CSON012176 protein</fullName>
    </submittedName>
</protein>
<keyword evidence="1" id="KW-0343">GTPase activation</keyword>
<dbReference type="PANTHER" id="PTHR20913">
    <property type="entry name" value="TBC1 DOMAIN FAMILY MEMBER 20/GTPASE"/>
    <property type="match status" value="1"/>
</dbReference>
<evidence type="ECO:0000259" key="4">
    <source>
        <dbReference type="PROSITE" id="PS50086"/>
    </source>
</evidence>
<organism evidence="5">
    <name type="scientific">Culicoides sonorensis</name>
    <name type="common">Biting midge</name>
    <dbReference type="NCBI Taxonomy" id="179676"/>
    <lineage>
        <taxon>Eukaryota</taxon>
        <taxon>Metazoa</taxon>
        <taxon>Ecdysozoa</taxon>
        <taxon>Arthropoda</taxon>
        <taxon>Hexapoda</taxon>
        <taxon>Insecta</taxon>
        <taxon>Pterygota</taxon>
        <taxon>Neoptera</taxon>
        <taxon>Endopterygota</taxon>
        <taxon>Diptera</taxon>
        <taxon>Nematocera</taxon>
        <taxon>Chironomoidea</taxon>
        <taxon>Ceratopogonidae</taxon>
        <taxon>Ceratopogoninae</taxon>
        <taxon>Culicoides</taxon>
        <taxon>Monoculicoides</taxon>
    </lineage>
</organism>
<dbReference type="GO" id="GO:0006888">
    <property type="term" value="P:endoplasmic reticulum to Golgi vesicle-mediated transport"/>
    <property type="evidence" value="ECO:0007669"/>
    <property type="project" value="TreeGrafter"/>
</dbReference>
<reference evidence="5" key="1">
    <citation type="submission" date="2018-07" db="EMBL/GenBank/DDBJ databases">
        <authorList>
            <person name="Quirk P.G."/>
            <person name="Krulwich T.A."/>
        </authorList>
    </citation>
    <scope>NUCLEOTIDE SEQUENCE</scope>
</reference>
<dbReference type="FunFam" id="1.10.472.80:FF:000062">
    <property type="entry name" value="Uncharacterized protein, isoform C"/>
    <property type="match status" value="1"/>
</dbReference>
<dbReference type="InterPro" id="IPR035969">
    <property type="entry name" value="Rab-GAP_TBC_sf"/>
</dbReference>
<evidence type="ECO:0000256" key="1">
    <source>
        <dbReference type="ARBA" id="ARBA00022468"/>
    </source>
</evidence>
<dbReference type="Gene3D" id="1.10.472.80">
    <property type="entry name" value="Ypt/Rab-GAP domain of gyp1p, domain 3"/>
    <property type="match status" value="1"/>
</dbReference>
<dbReference type="Gene3D" id="1.10.8.1310">
    <property type="match status" value="1"/>
</dbReference>
<dbReference type="SMART" id="SM00164">
    <property type="entry name" value="TBC"/>
    <property type="match status" value="1"/>
</dbReference>
<evidence type="ECO:0000313" key="5">
    <source>
        <dbReference type="EMBL" id="SSX19093.1"/>
    </source>
</evidence>
<keyword evidence="3" id="KW-0812">Transmembrane</keyword>
<dbReference type="GO" id="GO:0005096">
    <property type="term" value="F:GTPase activator activity"/>
    <property type="evidence" value="ECO:0007669"/>
    <property type="project" value="UniProtKB-KW"/>
</dbReference>
<dbReference type="PROSITE" id="PS50086">
    <property type="entry name" value="TBC_RABGAP"/>
    <property type="match status" value="1"/>
</dbReference>
<feature type="compositionally biased region" description="Polar residues" evidence="2">
    <location>
        <begin position="22"/>
        <end position="35"/>
    </location>
</feature>
<sequence length="415" mass="48655">MENSSENSSDYERIEKIDVCENSGSENGRLNSHPSEPTELSFEKHPENKEEKEKRAKIEKALENYTEQPVKVWREFAKSEYGLINDDLRKRVWPLLVNVDPCKCEPVPCLDDLQTHPEYNQVVLDVNRSLKRFPPGIPYEQRVALQDQLTVLILRVIIKYPHLKYYQGYHDVAVTFLLVVGEEVAFHVMEKLSTEHLYECMQETMEPTQKRLMSIYPIIRRTNKALCEYLEKSTVGTLFALPWFLTWFGHSLNSYRSVVRLYDYFLASEPLLPLYVTAAIVLYRENDIFKEDCDIASLHCLLSQLPEDLPFEYLLTYADTLYKKFPPKLIEDDVEKMIIKEKQQRALEDERLRKLQLARRMKANPNKPFNKTFLNSFIPFAIMSRRSMIVTTAFSIFVGICAYYYRAHAFNGAVR</sequence>
<dbReference type="PANTHER" id="PTHR20913:SF7">
    <property type="entry name" value="RE60063P"/>
    <property type="match status" value="1"/>
</dbReference>
<feature type="region of interest" description="Disordered" evidence="2">
    <location>
        <begin position="1"/>
        <end position="52"/>
    </location>
</feature>
<dbReference type="GO" id="GO:0005789">
    <property type="term" value="C:endoplasmic reticulum membrane"/>
    <property type="evidence" value="ECO:0007669"/>
    <property type="project" value="TreeGrafter"/>
</dbReference>
<dbReference type="InterPro" id="IPR045913">
    <property type="entry name" value="TBC20/Gyp8-like"/>
</dbReference>
<accession>A0A336LQX9</accession>
<keyword evidence="3" id="KW-1133">Transmembrane helix</keyword>
<evidence type="ECO:0000256" key="2">
    <source>
        <dbReference type="SAM" id="MobiDB-lite"/>
    </source>
</evidence>
<dbReference type="EMBL" id="UFQT01000055">
    <property type="protein sequence ID" value="SSX19093.1"/>
    <property type="molecule type" value="Genomic_DNA"/>
</dbReference>
<dbReference type="Pfam" id="PF00566">
    <property type="entry name" value="RabGAP-TBC"/>
    <property type="match status" value="1"/>
</dbReference>
<proteinExistence type="predicted"/>
<feature type="domain" description="Rab-GAP TBC" evidence="4">
    <location>
        <begin position="83"/>
        <end position="269"/>
    </location>
</feature>
<dbReference type="InterPro" id="IPR000195">
    <property type="entry name" value="Rab-GAP-TBC_dom"/>
</dbReference>
<feature type="transmembrane region" description="Helical" evidence="3">
    <location>
        <begin position="387"/>
        <end position="405"/>
    </location>
</feature>
<dbReference type="FunFam" id="1.10.8.1310:FF:000001">
    <property type="entry name" value="TBC1 domain family, member 20"/>
    <property type="match status" value="1"/>
</dbReference>
<dbReference type="OMA" id="VYMFAQI"/>
<evidence type="ECO:0000256" key="3">
    <source>
        <dbReference type="SAM" id="Phobius"/>
    </source>
</evidence>
<feature type="compositionally biased region" description="Basic and acidic residues" evidence="2">
    <location>
        <begin position="10"/>
        <end position="19"/>
    </location>
</feature>
<dbReference type="SUPFAM" id="SSF47923">
    <property type="entry name" value="Ypt/Rab-GAP domain of gyp1p"/>
    <property type="match status" value="2"/>
</dbReference>
<feature type="compositionally biased region" description="Basic and acidic residues" evidence="2">
    <location>
        <begin position="41"/>
        <end position="52"/>
    </location>
</feature>
<keyword evidence="3" id="KW-0472">Membrane</keyword>